<evidence type="ECO:0000313" key="2">
    <source>
        <dbReference type="Proteomes" id="UP000199036"/>
    </source>
</evidence>
<dbReference type="RefSeq" id="WP_091521838.1">
    <property type="nucleotide sequence ID" value="NZ_FOVI01000008.1"/>
</dbReference>
<organism evidence="1 2">
    <name type="scientific">Paenimyroides ummariense</name>
    <dbReference type="NCBI Taxonomy" id="913024"/>
    <lineage>
        <taxon>Bacteria</taxon>
        <taxon>Pseudomonadati</taxon>
        <taxon>Bacteroidota</taxon>
        <taxon>Flavobacteriia</taxon>
        <taxon>Flavobacteriales</taxon>
        <taxon>Flavobacteriaceae</taxon>
        <taxon>Paenimyroides</taxon>
    </lineage>
</organism>
<name>A0A1I5AM07_9FLAO</name>
<evidence type="ECO:0000313" key="1">
    <source>
        <dbReference type="EMBL" id="SFN63458.1"/>
    </source>
</evidence>
<keyword evidence="2" id="KW-1185">Reference proteome</keyword>
<proteinExistence type="predicted"/>
<dbReference type="Proteomes" id="UP000199036">
    <property type="component" value="Unassembled WGS sequence"/>
</dbReference>
<dbReference type="OrthoDB" id="9882721at2"/>
<sequence>MRKQFFLIALILTGFVGFSQDILNDPLFIKYEETFKTAYNNNVIDLYNAKSDEYNQKINKNKKFNDTPDNLENILKEDLKETKFKTVEEGVNLQKEIFSLLDEVREVTKENNMLFIELQKKYTAKEIFEAYELRNNPFKI</sequence>
<accession>A0A1I5AM07</accession>
<reference evidence="2" key="1">
    <citation type="submission" date="2016-10" db="EMBL/GenBank/DDBJ databases">
        <authorList>
            <person name="Varghese N."/>
            <person name="Submissions S."/>
        </authorList>
    </citation>
    <scope>NUCLEOTIDE SEQUENCE [LARGE SCALE GENOMIC DNA]</scope>
    <source>
        <strain evidence="2">DS-12</strain>
    </source>
</reference>
<protein>
    <submittedName>
        <fullName evidence="1">Uncharacterized protein</fullName>
    </submittedName>
</protein>
<dbReference type="EMBL" id="FOVI01000008">
    <property type="protein sequence ID" value="SFN63458.1"/>
    <property type="molecule type" value="Genomic_DNA"/>
</dbReference>
<gene>
    <name evidence="1" type="ORF">SAMN05421741_10896</name>
</gene>
<dbReference type="AlphaFoldDB" id="A0A1I5AM07"/>
<dbReference type="STRING" id="913024.SAMN05421741_10896"/>